<protein>
    <recommendedName>
        <fullName evidence="3">DUF4249 domain-containing protein</fullName>
    </recommendedName>
</protein>
<gene>
    <name evidence="1" type="ordered locus">Slin_2915</name>
</gene>
<dbReference type="KEGG" id="sli:Slin_2915"/>
<dbReference type="EMBL" id="CP001769">
    <property type="protein sequence ID" value="ADB38928.1"/>
    <property type="molecule type" value="Genomic_DNA"/>
</dbReference>
<evidence type="ECO:0008006" key="3">
    <source>
        <dbReference type="Google" id="ProtNLM"/>
    </source>
</evidence>
<dbReference type="eggNOG" id="ENOG502ZBHJ">
    <property type="taxonomic scope" value="Bacteria"/>
</dbReference>
<organism evidence="1 2">
    <name type="scientific">Spirosoma linguale (strain ATCC 33905 / DSM 74 / LMG 10896 / Claus 1)</name>
    <dbReference type="NCBI Taxonomy" id="504472"/>
    <lineage>
        <taxon>Bacteria</taxon>
        <taxon>Pseudomonadati</taxon>
        <taxon>Bacteroidota</taxon>
        <taxon>Cytophagia</taxon>
        <taxon>Cytophagales</taxon>
        <taxon>Cytophagaceae</taxon>
        <taxon>Spirosoma</taxon>
    </lineage>
</organism>
<reference evidence="1 2" key="1">
    <citation type="journal article" date="2010" name="Stand. Genomic Sci.">
        <title>Complete genome sequence of Spirosoma linguale type strain (1).</title>
        <authorList>
            <person name="Lail K."/>
            <person name="Sikorski J."/>
            <person name="Saunders E."/>
            <person name="Lapidus A."/>
            <person name="Glavina Del Rio T."/>
            <person name="Copeland A."/>
            <person name="Tice H."/>
            <person name="Cheng J.-F."/>
            <person name="Lucas S."/>
            <person name="Nolan M."/>
            <person name="Bruce D."/>
            <person name="Goodwin L."/>
            <person name="Pitluck S."/>
            <person name="Ivanova N."/>
            <person name="Mavromatis K."/>
            <person name="Ovchinnikova G."/>
            <person name="Pati A."/>
            <person name="Chen A."/>
            <person name="Palaniappan K."/>
            <person name="Land M."/>
            <person name="Hauser L."/>
            <person name="Chang Y.-J."/>
            <person name="Jeffries C.D."/>
            <person name="Chain P."/>
            <person name="Brettin T."/>
            <person name="Detter J.C."/>
            <person name="Schuetze A."/>
            <person name="Rohde M."/>
            <person name="Tindall B.J."/>
            <person name="Goeker M."/>
            <person name="Bristow J."/>
            <person name="Eisen J.A."/>
            <person name="Markowitz V."/>
            <person name="Hugenholtz P."/>
            <person name="Kyrpides N.C."/>
            <person name="Klenk H.-P."/>
            <person name="Chen F."/>
        </authorList>
    </citation>
    <scope>NUCLEOTIDE SEQUENCE [LARGE SCALE GENOMIC DNA]</scope>
    <source>
        <strain evidence="2">ATCC 33905 / DSM 74 / LMG 10896 / Claus 1</strain>
    </source>
</reference>
<accession>D2QKA2</accession>
<dbReference type="STRING" id="504472.Slin_2915"/>
<dbReference type="InterPro" id="IPR025345">
    <property type="entry name" value="DUF4249"/>
</dbReference>
<dbReference type="HOGENOM" id="CLU_056928_0_0_10"/>
<dbReference type="Pfam" id="PF14054">
    <property type="entry name" value="DUF4249"/>
    <property type="match status" value="1"/>
</dbReference>
<dbReference type="PROSITE" id="PS51257">
    <property type="entry name" value="PROKAR_LIPOPROTEIN"/>
    <property type="match status" value="1"/>
</dbReference>
<dbReference type="Proteomes" id="UP000002028">
    <property type="component" value="Chromosome"/>
</dbReference>
<evidence type="ECO:0000313" key="1">
    <source>
        <dbReference type="EMBL" id="ADB38928.1"/>
    </source>
</evidence>
<name>D2QKA2_SPILD</name>
<dbReference type="RefSeq" id="WP_012927458.1">
    <property type="nucleotide sequence ID" value="NC_013730.1"/>
</dbReference>
<proteinExistence type="predicted"/>
<evidence type="ECO:0000313" key="2">
    <source>
        <dbReference type="Proteomes" id="UP000002028"/>
    </source>
</evidence>
<keyword evidence="2" id="KW-1185">Reference proteome</keyword>
<sequence length="345" mass="38803">MTGRLWLLILFLSAVSCVEPYDPQLKGGTKYLVFEGTLTNAPGPYRFTLTFSAGYNSQESVFDERVKGATMTLSDDQNRRTIFLDDGRGNFSSPAGFRGETDRTYTLSIAYQGMTYRSDPELLRPVAPIDTVYTRFQPIAQPGSTINGEFKVFIDVIDPPGEENYYQWDWIHFEKADQCLLFRPSGTNVTYAQRCCSDCWNITRSTGQILLASDRLINGRRLSGQRVGAVPNDDISPYYLRIGQQSLNRGAYQYWLAIQNLTGNVGSVFDVPPAALTGNLRNTNPAGPPLLGYFQVSARREKIVYINRLSAPLLPFAVSEFPFWSTCTACTESSYRTEQRPDGWR</sequence>
<dbReference type="AlphaFoldDB" id="D2QKA2"/>